<keyword evidence="2" id="KW-0813">Transport</keyword>
<gene>
    <name evidence="12" type="primary">crr</name>
    <name evidence="14" type="ORF">E6D34_24915</name>
    <name evidence="15" type="ORF">F9461_26890</name>
    <name evidence="12" type="ORF">FGAF848_11610</name>
    <name evidence="13" type="ORF">FGAS84_47300</name>
    <name evidence="16" type="ORF">JNP96_10170</name>
</gene>
<dbReference type="NCBIfam" id="TIGR00830">
    <property type="entry name" value="PTBA"/>
    <property type="match status" value="1"/>
</dbReference>
<dbReference type="Proteomes" id="UP000663166">
    <property type="component" value="Chromosome"/>
</dbReference>
<dbReference type="Proteomes" id="UP001295884">
    <property type="component" value="Plasmid pS84-1"/>
</dbReference>
<dbReference type="InterPro" id="IPR050890">
    <property type="entry name" value="PTS_EIIA_component"/>
</dbReference>
<reference evidence="16" key="2">
    <citation type="submission" date="2021-02" db="EMBL/GenBank/DDBJ databases">
        <title>Co-localization of colistin and carbapenem -resistance genes on a novel transferable IncHI2 plasmid in Escherichia coli from chicken-origin.</title>
        <authorList>
            <person name="Hoffmann M."/>
            <person name="Balkey M."/>
            <person name="Ronco T."/>
            <person name="Hendriksen R.S."/>
        </authorList>
    </citation>
    <scope>NUCLEOTIDE SEQUENCE</scope>
    <source>
        <strain evidence="16">CFSAN083829</strain>
    </source>
</reference>
<evidence type="ECO:0000313" key="13">
    <source>
        <dbReference type="EMBL" id="CAK1259487.1"/>
    </source>
</evidence>
<dbReference type="Pfam" id="PF00358">
    <property type="entry name" value="PTS_EIIA_1"/>
    <property type="match status" value="1"/>
</dbReference>
<dbReference type="EMBL" id="AASEBA010000089">
    <property type="protein sequence ID" value="EFC9752421.1"/>
    <property type="molecule type" value="Genomic_DNA"/>
</dbReference>
<dbReference type="Proteomes" id="UP001190091">
    <property type="component" value="Unassembled WGS sequence"/>
</dbReference>
<sequence>MGLLGRIKQLISENEKPAEVTRVMAPLSGEIVPLDTVPDAVFAGKIVGDGIAIRPSGGDTLMAPVSGTIGKILETKHAFSIRTDSGTELFVHFGINTVDLRGEGFRRIAQEGQLISTGDPVIGFDLALLQQKAQSTLTPVIVADSDRVQEITLFSGPVIAGETPVFDISSQ</sequence>
<dbReference type="GO" id="GO:0005737">
    <property type="term" value="C:cytoplasm"/>
    <property type="evidence" value="ECO:0007669"/>
    <property type="project" value="UniProtKB-SubCell"/>
</dbReference>
<evidence type="ECO:0000313" key="19">
    <source>
        <dbReference type="Proteomes" id="UP001295884"/>
    </source>
</evidence>
<evidence type="ECO:0000259" key="11">
    <source>
        <dbReference type="PROSITE" id="PS51093"/>
    </source>
</evidence>
<proteinExistence type="predicted"/>
<dbReference type="GO" id="GO:0016301">
    <property type="term" value="F:kinase activity"/>
    <property type="evidence" value="ECO:0007669"/>
    <property type="project" value="UniProtKB-KW"/>
</dbReference>
<evidence type="ECO:0000256" key="6">
    <source>
        <dbReference type="ARBA" id="ARBA00022777"/>
    </source>
</evidence>
<dbReference type="PANTHER" id="PTHR45008">
    <property type="entry name" value="PTS SYSTEM GLUCOSE-SPECIFIC EIIA COMPONENT"/>
    <property type="match status" value="1"/>
</dbReference>
<geneLocation type="plasmid" evidence="13 19">
    <name>pS84-1</name>
</geneLocation>
<feature type="domain" description="PTS EIIA type-1" evidence="11">
    <location>
        <begin position="39"/>
        <end position="144"/>
    </location>
</feature>
<evidence type="ECO:0000313" key="16">
    <source>
        <dbReference type="EMBL" id="QSA00056.1"/>
    </source>
</evidence>
<evidence type="ECO:0000313" key="17">
    <source>
        <dbReference type="Proteomes" id="UP000532204"/>
    </source>
</evidence>
<dbReference type="NCBIfam" id="NF006962">
    <property type="entry name" value="PRK09439.1"/>
    <property type="match status" value="1"/>
</dbReference>
<comment type="subcellular location">
    <subcellularLocation>
        <location evidence="1">Cytoplasm</location>
    </subcellularLocation>
</comment>
<keyword evidence="3 14" id="KW-0762">Sugar transport</keyword>
<dbReference type="Gene3D" id="2.70.70.10">
    <property type="entry name" value="Glucose Permease (Domain IIA)"/>
    <property type="match status" value="1"/>
</dbReference>
<dbReference type="Proteomes" id="UP000532204">
    <property type="component" value="Unassembled WGS sequence"/>
</dbReference>
<dbReference type="PROSITE" id="PS00371">
    <property type="entry name" value="PTS_EIIA_TYPE_1_HIS"/>
    <property type="match status" value="1"/>
</dbReference>
<dbReference type="AlphaFoldDB" id="A0A0D8W6B0"/>
<name>A0A0D8W6B0_ECOLX</name>
<dbReference type="Proteomes" id="UP000534496">
    <property type="component" value="Unassembled WGS sequence"/>
</dbReference>
<evidence type="ECO:0000256" key="8">
    <source>
        <dbReference type="ARBA" id="ARBA00042296"/>
    </source>
</evidence>
<dbReference type="FunFam" id="2.70.70.10:FF:000001">
    <property type="entry name" value="PTS system glucose-specific IIA component"/>
    <property type="match status" value="1"/>
</dbReference>
<evidence type="ECO:0000256" key="9">
    <source>
        <dbReference type="ARBA" id="ARBA00042526"/>
    </source>
</evidence>
<dbReference type="RefSeq" id="WP_000523727.1">
    <property type="nucleotide sequence ID" value="NZ_AP027520.1"/>
</dbReference>
<keyword evidence="4 12" id="KW-0808">Transferase</keyword>
<dbReference type="EMBL" id="AASVQO010000049">
    <property type="protein sequence ID" value="EFH3676752.1"/>
    <property type="molecule type" value="Genomic_DNA"/>
</dbReference>
<dbReference type="GO" id="GO:0009401">
    <property type="term" value="P:phosphoenolpyruvate-dependent sugar phosphotransferase system"/>
    <property type="evidence" value="ECO:0007669"/>
    <property type="project" value="UniProtKB-KW"/>
</dbReference>
<evidence type="ECO:0000256" key="2">
    <source>
        <dbReference type="ARBA" id="ARBA00022448"/>
    </source>
</evidence>
<organism evidence="14 17">
    <name type="scientific">Escherichia coli</name>
    <dbReference type="NCBI Taxonomy" id="562"/>
    <lineage>
        <taxon>Bacteria</taxon>
        <taxon>Pseudomonadati</taxon>
        <taxon>Pseudomonadota</taxon>
        <taxon>Gammaproteobacteria</taxon>
        <taxon>Enterobacterales</taxon>
        <taxon>Enterobacteriaceae</taxon>
        <taxon>Escherichia</taxon>
    </lineage>
</organism>
<reference evidence="14 17" key="1">
    <citation type="submission" date="2019-05" db="EMBL/GenBank/DDBJ databases">
        <authorList>
            <consortium name="NARMS: The National Antimicrobial Resistance Monitoring System"/>
        </authorList>
    </citation>
    <scope>NUCLEOTIDE SEQUENCE [LARGE SCALE GENOMIC DNA]</scope>
    <source>
        <strain evidence="14 17">CVM N18EC122</strain>
        <strain evidence="15 18">CVM N19EC0189</strain>
    </source>
</reference>
<keyword evidence="13" id="KW-0614">Plasmid</keyword>
<evidence type="ECO:0000256" key="3">
    <source>
        <dbReference type="ARBA" id="ARBA00022597"/>
    </source>
</evidence>
<evidence type="ECO:0000313" key="12">
    <source>
        <dbReference type="EMBL" id="CAK1208343.1"/>
    </source>
</evidence>
<evidence type="ECO:0000313" key="15">
    <source>
        <dbReference type="EMBL" id="EFH3676752.1"/>
    </source>
</evidence>
<dbReference type="SUPFAM" id="SSF51261">
    <property type="entry name" value="Duplicated hybrid motif"/>
    <property type="match status" value="1"/>
</dbReference>
<evidence type="ECO:0000256" key="7">
    <source>
        <dbReference type="ARBA" id="ARBA00039163"/>
    </source>
</evidence>
<evidence type="ECO:0000256" key="10">
    <source>
        <dbReference type="ARBA" id="ARBA00042873"/>
    </source>
</evidence>
<dbReference type="PROSITE" id="PS51093">
    <property type="entry name" value="PTS_EIIA_TYPE_1"/>
    <property type="match status" value="1"/>
</dbReference>
<keyword evidence="6" id="KW-0418">Kinase</keyword>
<dbReference type="PANTHER" id="PTHR45008:SF1">
    <property type="entry name" value="PTS SYSTEM GLUCOSE-SPECIFIC EIIA COMPONENT"/>
    <property type="match status" value="1"/>
</dbReference>
<dbReference type="EMBL" id="CP070393">
    <property type="protein sequence ID" value="QSA00056.1"/>
    <property type="molecule type" value="Genomic_DNA"/>
</dbReference>
<protein>
    <recommendedName>
        <fullName evidence="7">PTS system glucose-specific EIIA component</fullName>
    </recommendedName>
    <alternativeName>
        <fullName evidence="10">EIIA-Glc</fullName>
    </alternativeName>
    <alternativeName>
        <fullName evidence="9">EIII-Glc</fullName>
    </alternativeName>
    <alternativeName>
        <fullName evidence="8">Glucose-specific phosphotransferase enzyme IIA component</fullName>
    </alternativeName>
</protein>
<dbReference type="EMBL" id="OY757127">
    <property type="protein sequence ID" value="CAK1259487.1"/>
    <property type="molecule type" value="Genomic_DNA"/>
</dbReference>
<dbReference type="InterPro" id="IPR001127">
    <property type="entry name" value="PTS_EIIA_1_perm"/>
</dbReference>
<evidence type="ECO:0000256" key="4">
    <source>
        <dbReference type="ARBA" id="ARBA00022679"/>
    </source>
</evidence>
<keyword evidence="5" id="KW-0598">Phosphotransferase system</keyword>
<dbReference type="EMBL" id="CAUZHL010000002">
    <property type="protein sequence ID" value="CAK1208343.1"/>
    <property type="molecule type" value="Genomic_DNA"/>
</dbReference>
<dbReference type="InterPro" id="IPR011055">
    <property type="entry name" value="Dup_hybrid_motif"/>
</dbReference>
<evidence type="ECO:0000313" key="18">
    <source>
        <dbReference type="Proteomes" id="UP000534496"/>
    </source>
</evidence>
<evidence type="ECO:0000256" key="5">
    <source>
        <dbReference type="ARBA" id="ARBA00022683"/>
    </source>
</evidence>
<reference evidence="12" key="3">
    <citation type="submission" date="2023-10" db="EMBL/GenBank/DDBJ databases">
        <authorList>
            <person name="Leclercq S."/>
        </authorList>
    </citation>
    <scope>NUCLEOTIDE SEQUENCE</scope>
    <source>
        <strain evidence="12">F848</strain>
        <strain evidence="13">S84</strain>
        <plasmid evidence="13">pS84-1</plasmid>
    </source>
</reference>
<evidence type="ECO:0000256" key="1">
    <source>
        <dbReference type="ARBA" id="ARBA00004496"/>
    </source>
</evidence>
<accession>A0A0D8W6B0</accession>
<evidence type="ECO:0000313" key="14">
    <source>
        <dbReference type="EMBL" id="EFC9752421.1"/>
    </source>
</evidence>